<feature type="compositionally biased region" description="Basic and acidic residues" evidence="1">
    <location>
        <begin position="32"/>
        <end position="43"/>
    </location>
</feature>
<organism evidence="2 3">
    <name type="scientific">Nepenthes gracilis</name>
    <name type="common">Slender pitcher plant</name>
    <dbReference type="NCBI Taxonomy" id="150966"/>
    <lineage>
        <taxon>Eukaryota</taxon>
        <taxon>Viridiplantae</taxon>
        <taxon>Streptophyta</taxon>
        <taxon>Embryophyta</taxon>
        <taxon>Tracheophyta</taxon>
        <taxon>Spermatophyta</taxon>
        <taxon>Magnoliopsida</taxon>
        <taxon>eudicotyledons</taxon>
        <taxon>Gunneridae</taxon>
        <taxon>Pentapetalae</taxon>
        <taxon>Caryophyllales</taxon>
        <taxon>Nepenthaceae</taxon>
        <taxon>Nepenthes</taxon>
    </lineage>
</organism>
<evidence type="ECO:0000313" key="2">
    <source>
        <dbReference type="EMBL" id="GMH23261.1"/>
    </source>
</evidence>
<dbReference type="AlphaFoldDB" id="A0AAD3T623"/>
<feature type="region of interest" description="Disordered" evidence="1">
    <location>
        <begin position="32"/>
        <end position="60"/>
    </location>
</feature>
<keyword evidence="3" id="KW-1185">Reference proteome</keyword>
<evidence type="ECO:0000256" key="1">
    <source>
        <dbReference type="SAM" id="MobiDB-lite"/>
    </source>
</evidence>
<evidence type="ECO:0000313" key="3">
    <source>
        <dbReference type="Proteomes" id="UP001279734"/>
    </source>
</evidence>
<sequence length="258" mass="28810">MAMMARKRSRTLHNFSLPSRLSWGAQRLLRCSKVDPNDGDKTGHYQASERSSRESSEAEGKWRLQVDVRGGGDDRDTFKVLKEKLVLDLHREADKMKAAILSDGEKEIGAPPVMVSEAKPWNLRTRRSACLEPRYNGEVSNGGGTSLRIVESKPSSSPLRTQIKSLRNGGVDEETGGVGYGEKRPRAKFSVSLSRQEIVDDLTEMMGKRPPRRPKKRPKCVQRQLDALFPGFGLLEITADMYRVNEILIVGSDDGARD</sequence>
<name>A0AAD3T623_NEPGR</name>
<proteinExistence type="predicted"/>
<dbReference type="PANTHER" id="PTHR33130:SF43">
    <property type="entry name" value="OS01G0688600 PROTEIN"/>
    <property type="match status" value="1"/>
</dbReference>
<dbReference type="EMBL" id="BSYO01000026">
    <property type="protein sequence ID" value="GMH23261.1"/>
    <property type="molecule type" value="Genomic_DNA"/>
</dbReference>
<reference evidence="2" key="1">
    <citation type="submission" date="2023-05" db="EMBL/GenBank/DDBJ databases">
        <title>Nepenthes gracilis genome sequencing.</title>
        <authorList>
            <person name="Fukushima K."/>
        </authorList>
    </citation>
    <scope>NUCLEOTIDE SEQUENCE</scope>
    <source>
        <strain evidence="2">SING2019-196</strain>
    </source>
</reference>
<dbReference type="InterPro" id="IPR012438">
    <property type="entry name" value="DUF1639"/>
</dbReference>
<protein>
    <submittedName>
        <fullName evidence="2">Uncharacterized protein</fullName>
    </submittedName>
</protein>
<dbReference type="Pfam" id="PF07797">
    <property type="entry name" value="DUF1639"/>
    <property type="match status" value="1"/>
</dbReference>
<accession>A0AAD3T623</accession>
<feature type="compositionally biased region" description="Basic and acidic residues" evidence="1">
    <location>
        <begin position="50"/>
        <end position="60"/>
    </location>
</feature>
<dbReference type="Proteomes" id="UP001279734">
    <property type="component" value="Unassembled WGS sequence"/>
</dbReference>
<comment type="caution">
    <text evidence="2">The sequence shown here is derived from an EMBL/GenBank/DDBJ whole genome shotgun (WGS) entry which is preliminary data.</text>
</comment>
<feature type="region of interest" description="Disordered" evidence="1">
    <location>
        <begin position="142"/>
        <end position="161"/>
    </location>
</feature>
<gene>
    <name evidence="2" type="ORF">Nepgr_025104</name>
</gene>
<dbReference type="PANTHER" id="PTHR33130">
    <property type="entry name" value="PUTATIVE (DUF1639)-RELATED"/>
    <property type="match status" value="1"/>
</dbReference>